<feature type="compositionally biased region" description="Basic and acidic residues" evidence="1">
    <location>
        <begin position="716"/>
        <end position="731"/>
    </location>
</feature>
<evidence type="ECO:0000313" key="2">
    <source>
        <dbReference type="EMBL" id="PWI66393.1"/>
    </source>
</evidence>
<feature type="region of interest" description="Disordered" evidence="1">
    <location>
        <begin position="665"/>
        <end position="738"/>
    </location>
</feature>
<dbReference type="AlphaFoldDB" id="A0A2U3DVW0"/>
<feature type="region of interest" description="Disordered" evidence="1">
    <location>
        <begin position="349"/>
        <end position="381"/>
    </location>
</feature>
<dbReference type="EMBL" id="LCWV01000025">
    <property type="protein sequence ID" value="PWI66393.1"/>
    <property type="molecule type" value="Genomic_DNA"/>
</dbReference>
<dbReference type="Proteomes" id="UP000245956">
    <property type="component" value="Unassembled WGS sequence"/>
</dbReference>
<evidence type="ECO:0000256" key="1">
    <source>
        <dbReference type="SAM" id="MobiDB-lite"/>
    </source>
</evidence>
<feature type="region of interest" description="Disordered" evidence="1">
    <location>
        <begin position="597"/>
        <end position="618"/>
    </location>
</feature>
<proteinExistence type="predicted"/>
<sequence length="738" mass="79989">MRGHGDPRPGLQGHGTAAATNRSDSCYLGAMNGSMHMLPFHVTDCVHVYGSTLRGGGVEQDGQRLVEGQALAKALCGIDLAYFSGGMAHRSDVKAWSAGQLPRVEWAGGVEELPTVWNAVRVTDGKRTTDGFPFWTLLQERSANEGHPWAKRLTAKANQGPEECGRADRTLAAGSYSSVVCSIMRDERRLGGGVFWMPHVWIRVCLKQGLERHMQLVVKASRRITAHHDSWTQSSAAPQAIAYTWRLASRGCFGIFTRLRMPVSSRISKAQRLPPDKVPFYPLFLGPPSKILQPRRLVGVSSVQSSPAQPGGGRATVRRKAPKPGPAYAALSFGTTRLSWVGQRAGHAGALGGEKESKTPQKAHEEQTVGAVASASWDRKGAPCDGRVGGSAANGPGLPGFDGAPSMANRFVNRAGTFYAAPQGQSWTAGDATYNAVYTAIISSAPSARKSSRKLAPKLIPRIRYHNPPNVGPETLTRRLHPSSVNRHPSRGSAVRLAEEPLSERACPWRPGSPAAAQIPRRSVSQHLTSRFFWVCVTPLMMPSSASQAPPAQWTVRYDYNDCIHTSWYRSYTPALLSIGETAFFCLYSARRRRHVAQTPAKEPTHAPPGRKRAPAAVTVASAGTHLSVARACRYCPTFPCHLTSYPGFRRGAWARASWHGVVPPGTQSLRFSGRDDDDDGNRADGVGKKKLDPDLYRVPPRGSRLASPRLASPSEAHREPAPGGDIRERLVPPVFTP</sequence>
<accession>A0A2U3DVW0</accession>
<feature type="compositionally biased region" description="Basic and acidic residues" evidence="1">
    <location>
        <begin position="681"/>
        <end position="696"/>
    </location>
</feature>
<evidence type="ECO:0000313" key="3">
    <source>
        <dbReference type="Proteomes" id="UP000245956"/>
    </source>
</evidence>
<feature type="region of interest" description="Disordered" evidence="1">
    <location>
        <begin position="301"/>
        <end position="323"/>
    </location>
</feature>
<organism evidence="2 3">
    <name type="scientific">Purpureocillium lilacinum</name>
    <name type="common">Paecilomyces lilacinus</name>
    <dbReference type="NCBI Taxonomy" id="33203"/>
    <lineage>
        <taxon>Eukaryota</taxon>
        <taxon>Fungi</taxon>
        <taxon>Dikarya</taxon>
        <taxon>Ascomycota</taxon>
        <taxon>Pezizomycotina</taxon>
        <taxon>Sordariomycetes</taxon>
        <taxon>Hypocreomycetidae</taxon>
        <taxon>Hypocreales</taxon>
        <taxon>Ophiocordycipitaceae</taxon>
        <taxon>Purpureocillium</taxon>
    </lineage>
</organism>
<comment type="caution">
    <text evidence="2">The sequence shown here is derived from an EMBL/GenBank/DDBJ whole genome shotgun (WGS) entry which is preliminary data.</text>
</comment>
<feature type="compositionally biased region" description="Basic and acidic residues" evidence="1">
    <location>
        <begin position="353"/>
        <end position="367"/>
    </location>
</feature>
<gene>
    <name evidence="2" type="ORF">PCL_05091</name>
</gene>
<protein>
    <submittedName>
        <fullName evidence="2">Uncharacterized protein</fullName>
    </submittedName>
</protein>
<reference evidence="2 3" key="1">
    <citation type="journal article" date="2016" name="Front. Microbiol.">
        <title>Genome and transcriptome sequences reveal the specific parasitism of the nematophagous Purpureocillium lilacinum 36-1.</title>
        <authorList>
            <person name="Xie J."/>
            <person name="Li S."/>
            <person name="Mo C."/>
            <person name="Xiao X."/>
            <person name="Peng D."/>
            <person name="Wang G."/>
            <person name="Xiao Y."/>
        </authorList>
    </citation>
    <scope>NUCLEOTIDE SEQUENCE [LARGE SCALE GENOMIC DNA]</scope>
    <source>
        <strain evidence="2 3">36-1</strain>
    </source>
</reference>
<name>A0A2U3DVW0_PURLI</name>